<keyword evidence="2" id="KW-1185">Reference proteome</keyword>
<sequence>MDAEVEQIDAAAAGVVLVVAVVKQGENSVDLAMRSSCIDGTLTDCACCHVLFDNFVKIQNTRDKQEFPLQLNLMLKFIFLCVM</sequence>
<dbReference type="AlphaFoldDB" id="A0A9P0PKR4"/>
<name>A0A9P0PKR4_ACAOB</name>
<gene>
    <name evidence="1" type="ORF">ACAOBT_LOCUS19098</name>
</gene>
<dbReference type="Proteomes" id="UP001152888">
    <property type="component" value="Unassembled WGS sequence"/>
</dbReference>
<organism evidence="1 2">
    <name type="scientific">Acanthoscelides obtectus</name>
    <name type="common">Bean weevil</name>
    <name type="synonym">Bruchus obtectus</name>
    <dbReference type="NCBI Taxonomy" id="200917"/>
    <lineage>
        <taxon>Eukaryota</taxon>
        <taxon>Metazoa</taxon>
        <taxon>Ecdysozoa</taxon>
        <taxon>Arthropoda</taxon>
        <taxon>Hexapoda</taxon>
        <taxon>Insecta</taxon>
        <taxon>Pterygota</taxon>
        <taxon>Neoptera</taxon>
        <taxon>Endopterygota</taxon>
        <taxon>Coleoptera</taxon>
        <taxon>Polyphaga</taxon>
        <taxon>Cucujiformia</taxon>
        <taxon>Chrysomeloidea</taxon>
        <taxon>Chrysomelidae</taxon>
        <taxon>Bruchinae</taxon>
        <taxon>Bruchini</taxon>
        <taxon>Acanthoscelides</taxon>
    </lineage>
</organism>
<protein>
    <submittedName>
        <fullName evidence="1">Uncharacterized protein</fullName>
    </submittedName>
</protein>
<comment type="caution">
    <text evidence="1">The sequence shown here is derived from an EMBL/GenBank/DDBJ whole genome shotgun (WGS) entry which is preliminary data.</text>
</comment>
<proteinExistence type="predicted"/>
<accession>A0A9P0PKR4</accession>
<dbReference type="EMBL" id="CAKOFQ010007066">
    <property type="protein sequence ID" value="CAH1989559.1"/>
    <property type="molecule type" value="Genomic_DNA"/>
</dbReference>
<evidence type="ECO:0000313" key="2">
    <source>
        <dbReference type="Proteomes" id="UP001152888"/>
    </source>
</evidence>
<evidence type="ECO:0000313" key="1">
    <source>
        <dbReference type="EMBL" id="CAH1989559.1"/>
    </source>
</evidence>
<reference evidence="1" key="1">
    <citation type="submission" date="2022-03" db="EMBL/GenBank/DDBJ databases">
        <authorList>
            <person name="Sayadi A."/>
        </authorList>
    </citation>
    <scope>NUCLEOTIDE SEQUENCE</scope>
</reference>